<protein>
    <submittedName>
        <fullName evidence="1">Uncharacterized protein</fullName>
    </submittedName>
</protein>
<reference evidence="1 2" key="1">
    <citation type="submission" date="2009-02" db="EMBL/GenBank/DDBJ databases">
        <authorList>
            <person name="Fulton L."/>
            <person name="Clifton S."/>
            <person name="Fulton B."/>
            <person name="Xu J."/>
            <person name="Minx P."/>
            <person name="Pepin K.H."/>
            <person name="Johnson M."/>
            <person name="Bhonagiri V."/>
            <person name="Nash W.E."/>
            <person name="Mardis E.R."/>
            <person name="Wilson R.K."/>
        </authorList>
    </citation>
    <scope>NUCLEOTIDE SEQUENCE [LARGE SCALE GENOMIC DNA]</scope>
    <source>
        <strain evidence="1 2">ATCC 27758</strain>
    </source>
</reference>
<dbReference type="HOGENOM" id="CLU_2245357_0_0_9"/>
<accession>C0BB26</accession>
<gene>
    <name evidence="1" type="ORF">COPCOM_02281</name>
</gene>
<dbReference type="Proteomes" id="UP000003793">
    <property type="component" value="Unassembled WGS sequence"/>
</dbReference>
<comment type="caution">
    <text evidence="1">The sequence shown here is derived from an EMBL/GenBank/DDBJ whole genome shotgun (WGS) entry which is preliminary data.</text>
</comment>
<evidence type="ECO:0000313" key="2">
    <source>
        <dbReference type="Proteomes" id="UP000003793"/>
    </source>
</evidence>
<dbReference type="EMBL" id="ABVR01000041">
    <property type="protein sequence ID" value="EEG89300.1"/>
    <property type="molecule type" value="Genomic_DNA"/>
</dbReference>
<dbReference type="AlphaFoldDB" id="C0BB26"/>
<sequence>MGDCIGFVGRQVKWCGCSEGTQEEKKYPTGFLCPNMESGGIFFLLLLTFSEKTAALGSGCLGNVEFKHLCNWGFINGFCIGGVLCWEILRQWIACSLIFVNFIV</sequence>
<evidence type="ECO:0000313" key="1">
    <source>
        <dbReference type="EMBL" id="EEG89300.1"/>
    </source>
</evidence>
<proteinExistence type="predicted"/>
<name>C0BB26_9FIRM</name>
<reference evidence="1 2" key="2">
    <citation type="submission" date="2009-03" db="EMBL/GenBank/DDBJ databases">
        <title>Draft genome sequence of Coprococcus comes (ATCC 27758).</title>
        <authorList>
            <person name="Sudarsanam P."/>
            <person name="Ley R."/>
            <person name="Guruge J."/>
            <person name="Turnbaugh P.J."/>
            <person name="Mahowald M."/>
            <person name="Liep D."/>
            <person name="Gordon J."/>
        </authorList>
    </citation>
    <scope>NUCLEOTIDE SEQUENCE [LARGE SCALE GENOMIC DNA]</scope>
    <source>
        <strain evidence="1 2">ATCC 27758</strain>
    </source>
</reference>
<organism evidence="1 2">
    <name type="scientific">Coprococcus comes ATCC 27758</name>
    <dbReference type="NCBI Taxonomy" id="470146"/>
    <lineage>
        <taxon>Bacteria</taxon>
        <taxon>Bacillati</taxon>
        <taxon>Bacillota</taxon>
        <taxon>Clostridia</taxon>
        <taxon>Lachnospirales</taxon>
        <taxon>Lachnospiraceae</taxon>
        <taxon>Coprococcus</taxon>
    </lineage>
</organism>